<comment type="similarity">
    <text evidence="2 7">Belongs to the NSE4 family.</text>
</comment>
<evidence type="ECO:0000256" key="6">
    <source>
        <dbReference type="ARBA" id="ARBA00023242"/>
    </source>
</evidence>
<evidence type="ECO:0000256" key="9">
    <source>
        <dbReference type="SAM" id="MobiDB-lite"/>
    </source>
</evidence>
<feature type="region of interest" description="Disordered" evidence="9">
    <location>
        <begin position="201"/>
        <end position="229"/>
    </location>
</feature>
<feature type="compositionally biased region" description="Low complexity" evidence="9">
    <location>
        <begin position="13"/>
        <end position="31"/>
    </location>
</feature>
<feature type="compositionally biased region" description="Polar residues" evidence="9">
    <location>
        <begin position="76"/>
        <end position="93"/>
    </location>
</feature>
<dbReference type="Pfam" id="PF15412">
    <property type="entry name" value="Nse4-Nse3_bdg"/>
    <property type="match status" value="1"/>
</dbReference>
<feature type="compositionally biased region" description="Polar residues" evidence="9">
    <location>
        <begin position="201"/>
        <end position="221"/>
    </location>
</feature>
<evidence type="ECO:0000256" key="5">
    <source>
        <dbReference type="ARBA" id="ARBA00023204"/>
    </source>
</evidence>
<protein>
    <recommendedName>
        <fullName evidence="7">Non-structural maintenance of chromosomes element 4</fullName>
    </recommendedName>
</protein>
<dbReference type="AlphaFoldDB" id="A0A093VAY6"/>
<keyword evidence="6 7" id="KW-0539">Nucleus</keyword>
<dbReference type="HOGENOM" id="CLU_041037_4_0_1"/>
<gene>
    <name evidence="12" type="ORF">GQ26_0320740</name>
</gene>
<dbReference type="PANTHER" id="PTHR16140:SF0">
    <property type="entry name" value="NON-STRUCTURAL MAINTENANCE OF CHROMOSOMES ELEMENT 4"/>
    <property type="match status" value="1"/>
</dbReference>
<comment type="subunit">
    <text evidence="7">Component of the SMC5-SMC6 complex.</text>
</comment>
<evidence type="ECO:0000313" key="12">
    <source>
        <dbReference type="EMBL" id="KFX43861.1"/>
    </source>
</evidence>
<name>A0A093VAY6_TALMA</name>
<dbReference type="InterPro" id="IPR029225">
    <property type="entry name" value="Nse4_Nse3-bd"/>
</dbReference>
<feature type="compositionally biased region" description="Polar residues" evidence="9">
    <location>
        <begin position="1"/>
        <end position="12"/>
    </location>
</feature>
<feature type="region of interest" description="Disordered" evidence="9">
    <location>
        <begin position="1"/>
        <end position="100"/>
    </location>
</feature>
<dbReference type="GO" id="GO:0006310">
    <property type="term" value="P:DNA recombination"/>
    <property type="evidence" value="ECO:0007669"/>
    <property type="project" value="UniProtKB-UniRule"/>
</dbReference>
<evidence type="ECO:0000259" key="10">
    <source>
        <dbReference type="Pfam" id="PF08743"/>
    </source>
</evidence>
<comment type="function">
    <text evidence="7">Component of the SMC5-SMC6 complex, that promotes sister chromatid alignment after DNA damage and facilitates double-stranded DNA breaks (DSBs) repair via homologous recombination between sister chromatids.</text>
</comment>
<feature type="domain" description="Non-structural maintenance of chromosome element 4 C-terminal" evidence="10">
    <location>
        <begin position="357"/>
        <end position="444"/>
    </location>
</feature>
<dbReference type="GO" id="GO:0006281">
    <property type="term" value="P:DNA repair"/>
    <property type="evidence" value="ECO:0007669"/>
    <property type="project" value="UniProtKB-UniRule"/>
</dbReference>
<dbReference type="EMBL" id="JPOX01000032">
    <property type="protein sequence ID" value="KFX43861.1"/>
    <property type="molecule type" value="Genomic_DNA"/>
</dbReference>
<evidence type="ECO:0000256" key="2">
    <source>
        <dbReference type="ARBA" id="ARBA00008997"/>
    </source>
</evidence>
<organism evidence="12">
    <name type="scientific">Talaromyces marneffei PM1</name>
    <dbReference type="NCBI Taxonomy" id="1077442"/>
    <lineage>
        <taxon>Eukaryota</taxon>
        <taxon>Fungi</taxon>
        <taxon>Dikarya</taxon>
        <taxon>Ascomycota</taxon>
        <taxon>Pezizomycotina</taxon>
        <taxon>Eurotiomycetes</taxon>
        <taxon>Eurotiomycetidae</taxon>
        <taxon>Eurotiales</taxon>
        <taxon>Trichocomaceae</taxon>
        <taxon>Talaromyces</taxon>
        <taxon>Talaromyces sect. Talaromyces</taxon>
    </lineage>
</organism>
<keyword evidence="5 7" id="KW-0234">DNA repair</keyword>
<keyword evidence="8" id="KW-0175">Coiled coil</keyword>
<dbReference type="Pfam" id="PF08743">
    <property type="entry name" value="Nse4_C"/>
    <property type="match status" value="1"/>
</dbReference>
<comment type="caution">
    <text evidence="12">The sequence shown here is derived from an EMBL/GenBank/DDBJ whole genome shotgun (WGS) entry which is preliminary data.</text>
</comment>
<dbReference type="InterPro" id="IPR014854">
    <property type="entry name" value="Nse4_C"/>
</dbReference>
<reference evidence="12" key="2">
    <citation type="journal article" date="2014" name="PLoS Genet.">
        <title>Signature gene expression reveals novel clues to the molecular mechanisms of dimorphic transition in Penicillium marneffei.</title>
        <authorList>
            <person name="Yang E."/>
            <person name="Wang G."/>
            <person name="Cai J."/>
            <person name="Woo P.C."/>
            <person name="Lau S.K."/>
            <person name="Yuen K.-Y."/>
            <person name="Chow W.-N."/>
            <person name="Lin X."/>
        </authorList>
    </citation>
    <scope>NUCLEOTIDE SEQUENCE</scope>
    <source>
        <strain evidence="12">PM1</strain>
    </source>
</reference>
<feature type="coiled-coil region" evidence="8">
    <location>
        <begin position="107"/>
        <end position="134"/>
    </location>
</feature>
<evidence type="ECO:0000256" key="4">
    <source>
        <dbReference type="ARBA" id="ARBA00023172"/>
    </source>
</evidence>
<keyword evidence="4 7" id="KW-0233">DNA recombination</keyword>
<keyword evidence="3 7" id="KW-0227">DNA damage</keyword>
<evidence type="ECO:0000256" key="3">
    <source>
        <dbReference type="ARBA" id="ARBA00022763"/>
    </source>
</evidence>
<dbReference type="GO" id="GO:0005634">
    <property type="term" value="C:nucleus"/>
    <property type="evidence" value="ECO:0007669"/>
    <property type="project" value="UniProtKB-SubCell"/>
</dbReference>
<evidence type="ECO:0000259" key="11">
    <source>
        <dbReference type="Pfam" id="PF15412"/>
    </source>
</evidence>
<evidence type="ECO:0000256" key="1">
    <source>
        <dbReference type="ARBA" id="ARBA00004123"/>
    </source>
</evidence>
<dbReference type="PANTHER" id="PTHR16140">
    <property type="entry name" value="NON-STRUCTURAL MAINTENANCE OF CHROMOSOMES ELEMENT 4"/>
    <property type="match status" value="1"/>
</dbReference>
<evidence type="ECO:0000256" key="7">
    <source>
        <dbReference type="RuleBase" id="RU365071"/>
    </source>
</evidence>
<dbReference type="GO" id="GO:0030915">
    <property type="term" value="C:Smc5-Smc6 complex"/>
    <property type="evidence" value="ECO:0007669"/>
    <property type="project" value="UniProtKB-UniRule"/>
</dbReference>
<feature type="compositionally biased region" description="Low complexity" evidence="9">
    <location>
        <begin position="55"/>
        <end position="65"/>
    </location>
</feature>
<dbReference type="InterPro" id="IPR027786">
    <property type="entry name" value="Nse4/EID"/>
</dbReference>
<feature type="domain" description="Nse4/EID protein Nse3/MAGE-binding" evidence="11">
    <location>
        <begin position="159"/>
        <end position="228"/>
    </location>
</feature>
<accession>A0A093VAY6</accession>
<comment type="subcellular location">
    <subcellularLocation>
        <location evidence="1 7">Nucleus</location>
    </subcellularLocation>
</comment>
<proteinExistence type="inferred from homology"/>
<sequence length="462" mass="51624">MAPSRLSTSIYQDDQLSSPPSPSSDGSPATSSDKENQNRQRPQLGKRKSDMALDTSATGSSSSGSKRARLAELQGNADSTQASQFQPRASQKAATDYYDPDQDVAERRKIRKGLRDLQREMNDYRGEYLQSNNKGILNTIQKANEYFAQVKQTSDATVDSALLVNAADLSYKKAARTLDGAVAGIDVDEFVSKCLSFMRQTPSNGSANSFGSTQRRTQNRANGDDSDDDAVDDTLNWDWLGRAACFPYNARPSLSGFLLGPLSVQKRTRQLTQRRAANQIDRTQIVRPQDLEEQDLDRQESSNLTAMCTKIRKLLKEATDSRTVAVNEELGALGREPTAEEVDAVMDKHKISQDGGILLFPFAINPKSFGQSVENLFYISFLIRDGNVAVSQDRHGLVTIQTSTPYPPLEAQQKGIQKHQLIWSLNFEIWQQLIETFNLKESTIPHRNDEEFQRQNQHGWYS</sequence>
<reference key="1">
    <citation type="journal article" date="2014" name="PLoS Genet.">
        <title>Signature Gene Expression Reveals Novel Clues to the Molecular Mechanisms of Dimorphic Transition in Penicillium marneffei.</title>
        <authorList>
            <person name="Yang E."/>
            <person name="Wang G."/>
            <person name="Cai J."/>
            <person name="Woo P.C."/>
            <person name="Lau S.K."/>
            <person name="Yuen K.-Y."/>
            <person name="Chow W.-N."/>
            <person name="Lin X."/>
        </authorList>
    </citation>
    <scope>NUCLEOTIDE SEQUENCE [LARGE SCALE GENOMIC DNA]</scope>
    <source>
        <strain>PM1</strain>
    </source>
</reference>
<dbReference type="eggNOG" id="KOG2866">
    <property type="taxonomic scope" value="Eukaryota"/>
</dbReference>
<evidence type="ECO:0000256" key="8">
    <source>
        <dbReference type="SAM" id="Coils"/>
    </source>
</evidence>